<evidence type="ECO:0000313" key="9">
    <source>
        <dbReference type="EMBL" id="EPX86233.1"/>
    </source>
</evidence>
<dbReference type="InterPro" id="IPR004358">
    <property type="entry name" value="Sig_transdc_His_kin-like_C"/>
</dbReference>
<dbReference type="RefSeq" id="WP_021097141.1">
    <property type="nucleotide sequence ID" value="NZ_KE557320.1"/>
</dbReference>
<comment type="catalytic activity">
    <reaction evidence="1">
        <text>ATP + protein L-histidine = ADP + protein N-phospho-L-histidine.</text>
        <dbReference type="EC" id="2.7.13.3"/>
    </reaction>
</comment>
<dbReference type="CDD" id="cd00082">
    <property type="entry name" value="HisKA"/>
    <property type="match status" value="1"/>
</dbReference>
<feature type="modified residue" description="4-aspartylphosphate" evidence="4">
    <location>
        <position position="733"/>
    </location>
</feature>
<dbReference type="InterPro" id="IPR036890">
    <property type="entry name" value="HATPase_C_sf"/>
</dbReference>
<dbReference type="Proteomes" id="UP000015346">
    <property type="component" value="Unassembled WGS sequence"/>
</dbReference>
<evidence type="ECO:0000259" key="7">
    <source>
        <dbReference type="PROSITE" id="PS50109"/>
    </source>
</evidence>
<proteinExistence type="predicted"/>
<comment type="caution">
    <text evidence="9">The sequence shown here is derived from an EMBL/GenBank/DDBJ whole genome shotgun (WGS) entry which is preliminary data.</text>
</comment>
<dbReference type="STRING" id="1123069.ruthe_01043"/>
<evidence type="ECO:0000256" key="3">
    <source>
        <dbReference type="ARBA" id="ARBA00022553"/>
    </source>
</evidence>
<dbReference type="InterPro" id="IPR036097">
    <property type="entry name" value="HisK_dim/P_sf"/>
</dbReference>
<dbReference type="SMART" id="SM00387">
    <property type="entry name" value="HATPase_c"/>
    <property type="match status" value="1"/>
</dbReference>
<dbReference type="Gene3D" id="1.10.287.130">
    <property type="match status" value="1"/>
</dbReference>
<feature type="transmembrane region" description="Helical" evidence="6">
    <location>
        <begin position="81"/>
        <end position="101"/>
    </location>
</feature>
<feature type="transmembrane region" description="Helical" evidence="6">
    <location>
        <begin position="56"/>
        <end position="75"/>
    </location>
</feature>
<dbReference type="PROSITE" id="PS50110">
    <property type="entry name" value="RESPONSE_REGULATORY"/>
    <property type="match status" value="1"/>
</dbReference>
<dbReference type="PANTHER" id="PTHR43065">
    <property type="entry name" value="SENSOR HISTIDINE KINASE"/>
    <property type="match status" value="1"/>
</dbReference>
<dbReference type="PANTHER" id="PTHR43065:SF42">
    <property type="entry name" value="TWO-COMPONENT SENSOR PPRA"/>
    <property type="match status" value="1"/>
</dbReference>
<dbReference type="SUPFAM" id="SSF47384">
    <property type="entry name" value="Homodimeric domain of signal transducing histidine kinase"/>
    <property type="match status" value="1"/>
</dbReference>
<dbReference type="EC" id="2.7.13.3" evidence="2"/>
<dbReference type="InterPro" id="IPR011006">
    <property type="entry name" value="CheY-like_superfamily"/>
</dbReference>
<evidence type="ECO:0000259" key="8">
    <source>
        <dbReference type="PROSITE" id="PS50110"/>
    </source>
</evidence>
<evidence type="ECO:0000256" key="6">
    <source>
        <dbReference type="SAM" id="Phobius"/>
    </source>
</evidence>
<dbReference type="Pfam" id="PF02518">
    <property type="entry name" value="HATPase_c"/>
    <property type="match status" value="1"/>
</dbReference>
<keyword evidence="10" id="KW-1185">Reference proteome</keyword>
<dbReference type="EMBL" id="AOLV01000010">
    <property type="protein sequence ID" value="EPX86233.1"/>
    <property type="molecule type" value="Genomic_DNA"/>
</dbReference>
<dbReference type="AlphaFoldDB" id="S9R2N4"/>
<keyword evidence="6" id="KW-0472">Membrane</keyword>
<dbReference type="FunFam" id="1.10.287.130:FF:000037">
    <property type="entry name" value="Hybrid sensor histidine kinase/response regulator"/>
    <property type="match status" value="1"/>
</dbReference>
<dbReference type="OrthoDB" id="9796100at2"/>
<keyword evidence="3 4" id="KW-0597">Phosphoprotein</keyword>
<evidence type="ECO:0000256" key="5">
    <source>
        <dbReference type="SAM" id="MobiDB-lite"/>
    </source>
</evidence>
<keyword evidence="9" id="KW-0418">Kinase</keyword>
<keyword evidence="9" id="KW-0808">Transferase</keyword>
<dbReference type="PATRIC" id="fig|1123069.3.peg.1014"/>
<dbReference type="SUPFAM" id="SSF55874">
    <property type="entry name" value="ATPase domain of HSP90 chaperone/DNA topoisomerase II/histidine kinase"/>
    <property type="match status" value="1"/>
</dbReference>
<sequence length="799" mass="85468">MGITSVPQTGRIAVDATSAPGGATGSRPPVVEGGGLDPAWATGALPPPRGIPQTQLALLVFGLLALSAAALPASAWLRQGFLLTGAALFTAAAIQSLGSMLRALRLRLTRKTLARFVEGDSIPCLVTDALGEVIHANPAATAGRVRPATVAAALAGQFANPAALVWRLQAAAREKGLSREDVVTRRGHLRLSVHAMGDLTFLWRIEDLGDRGGTGRAADALSIPMLTAGPAGTILFVNEAARRLFGGRPRHLDHLFDGANPSSGRIHAVRTAGGLAHFLVVKLLNTGGRKEIYLLPADAVENSPASAAGWEAVEELPVPLLKLSSTGEILSATHEARELLPMPIGPGTRLSDLLEGLGRPVSEWVSDVAAGRSAADPQLLHGTEGYRDTILRVALHPAGPAEDRHLVAVLQDMSELKKLEAQFIQSQKMQALGQLAGGVAHDFNNLLTAISGHCDLLLLRRDEADPDFGDLMQIRQNVNRAASLVSQLLAFSRKQNRTPELLDLREVVADITHLLNRLTGERVRLFFEHEPDLRPIHADRRQIEQVLMNLVVNARDAMPDGGTIRIETENARLHQPLHRDRAMVPAGDHVVIRVIDEGVGIPPERLSKIFEPFYTTKKPGEGTGLGLSMVYGIVKQSGGFIFVDSEVGVGTVFTLWFPAHEGAPPQGRAASEPTARRAGTGRILIVEDEAPVRAFAARALRLAGHTVIEADSAEAALDLLADPDLQVDLFLTDVIMPGKDGPTWVREALASRPDTRVVFVSGYAEETFGEERERIAGAAFLSKPFSLQELTDVVQSQLG</sequence>
<dbReference type="HOGENOM" id="CLU_000445_114_51_5"/>
<evidence type="ECO:0000256" key="1">
    <source>
        <dbReference type="ARBA" id="ARBA00000085"/>
    </source>
</evidence>
<feature type="domain" description="Response regulatory" evidence="8">
    <location>
        <begin position="682"/>
        <end position="798"/>
    </location>
</feature>
<evidence type="ECO:0000313" key="10">
    <source>
        <dbReference type="Proteomes" id="UP000015346"/>
    </source>
</evidence>
<dbReference type="SMART" id="SM00448">
    <property type="entry name" value="REC"/>
    <property type="match status" value="1"/>
</dbReference>
<feature type="region of interest" description="Disordered" evidence="5">
    <location>
        <begin position="1"/>
        <end position="32"/>
    </location>
</feature>
<protein>
    <recommendedName>
        <fullName evidence="2">histidine kinase</fullName>
        <ecNumber evidence="2">2.7.13.3</ecNumber>
    </recommendedName>
</protein>
<dbReference type="InterPro" id="IPR000014">
    <property type="entry name" value="PAS"/>
</dbReference>
<dbReference type="InterPro" id="IPR005467">
    <property type="entry name" value="His_kinase_dom"/>
</dbReference>
<dbReference type="Pfam" id="PF00072">
    <property type="entry name" value="Response_reg"/>
    <property type="match status" value="1"/>
</dbReference>
<keyword evidence="6" id="KW-1133">Transmembrane helix</keyword>
<dbReference type="PROSITE" id="PS50109">
    <property type="entry name" value="HIS_KIN"/>
    <property type="match status" value="1"/>
</dbReference>
<dbReference type="Gene3D" id="3.40.50.2300">
    <property type="match status" value="1"/>
</dbReference>
<dbReference type="PRINTS" id="PR00344">
    <property type="entry name" value="BCTRLSENSOR"/>
</dbReference>
<evidence type="ECO:0000256" key="2">
    <source>
        <dbReference type="ARBA" id="ARBA00012438"/>
    </source>
</evidence>
<organism evidence="9 10">
    <name type="scientific">Rubellimicrobium thermophilum DSM 16684</name>
    <dbReference type="NCBI Taxonomy" id="1123069"/>
    <lineage>
        <taxon>Bacteria</taxon>
        <taxon>Pseudomonadati</taxon>
        <taxon>Pseudomonadota</taxon>
        <taxon>Alphaproteobacteria</taxon>
        <taxon>Rhodobacterales</taxon>
        <taxon>Roseobacteraceae</taxon>
        <taxon>Rubellimicrobium</taxon>
    </lineage>
</organism>
<dbReference type="InterPro" id="IPR003661">
    <property type="entry name" value="HisK_dim/P_dom"/>
</dbReference>
<dbReference type="Gene3D" id="3.30.565.10">
    <property type="entry name" value="Histidine kinase-like ATPase, C-terminal domain"/>
    <property type="match status" value="1"/>
</dbReference>
<name>S9R2N4_9RHOB</name>
<dbReference type="SUPFAM" id="SSF52172">
    <property type="entry name" value="CheY-like"/>
    <property type="match status" value="1"/>
</dbReference>
<dbReference type="SMART" id="SM00388">
    <property type="entry name" value="HisKA"/>
    <property type="match status" value="1"/>
</dbReference>
<reference evidence="9 10" key="1">
    <citation type="journal article" date="2013" name="Stand. Genomic Sci.">
        <title>Genome sequence of the reddish-pigmented Rubellimicrobium thermophilum type strain (DSM 16684(T)), a member of the Roseobacter clade.</title>
        <authorList>
            <person name="Fiebig A."/>
            <person name="Riedel T."/>
            <person name="Gronow S."/>
            <person name="Petersen J."/>
            <person name="Klenk H.P."/>
            <person name="Goker M."/>
        </authorList>
    </citation>
    <scope>NUCLEOTIDE SEQUENCE [LARGE SCALE GENOMIC DNA]</scope>
    <source>
        <strain evidence="9 10">DSM 16684</strain>
    </source>
</reference>
<keyword evidence="6" id="KW-0812">Transmembrane</keyword>
<accession>S9R2N4</accession>
<dbReference type="Pfam" id="PF00512">
    <property type="entry name" value="HisKA"/>
    <property type="match status" value="1"/>
</dbReference>
<dbReference type="InterPro" id="IPR003594">
    <property type="entry name" value="HATPase_dom"/>
</dbReference>
<feature type="domain" description="Histidine kinase" evidence="7">
    <location>
        <begin position="438"/>
        <end position="661"/>
    </location>
</feature>
<dbReference type="GO" id="GO:0000155">
    <property type="term" value="F:phosphorelay sensor kinase activity"/>
    <property type="evidence" value="ECO:0007669"/>
    <property type="project" value="InterPro"/>
</dbReference>
<dbReference type="Pfam" id="PF13188">
    <property type="entry name" value="PAS_8"/>
    <property type="match status" value="1"/>
</dbReference>
<dbReference type="InterPro" id="IPR001789">
    <property type="entry name" value="Sig_transdc_resp-reg_receiver"/>
</dbReference>
<evidence type="ECO:0000256" key="4">
    <source>
        <dbReference type="PROSITE-ProRule" id="PRU00169"/>
    </source>
</evidence>
<gene>
    <name evidence="9" type="ORF">ruthe_01043</name>
</gene>